<dbReference type="InterPro" id="IPR025340">
    <property type="entry name" value="DUF4246"/>
</dbReference>
<reference evidence="4 5" key="1">
    <citation type="journal article" date="2020" name="ISME J.">
        <title>Uncovering the hidden diversity of litter-decomposition mechanisms in mushroom-forming fungi.</title>
        <authorList>
            <person name="Floudas D."/>
            <person name="Bentzer J."/>
            <person name="Ahren D."/>
            <person name="Johansson T."/>
            <person name="Persson P."/>
            <person name="Tunlid A."/>
        </authorList>
    </citation>
    <scope>NUCLEOTIDE SEQUENCE [LARGE SCALE GENOMIC DNA]</scope>
    <source>
        <strain evidence="4 5">CBS 175.51</strain>
    </source>
</reference>
<evidence type="ECO:0000256" key="1">
    <source>
        <dbReference type="SAM" id="MobiDB-lite"/>
    </source>
</evidence>
<dbReference type="Pfam" id="PF21666">
    <property type="entry name" value="DUF4246_N"/>
    <property type="match status" value="1"/>
</dbReference>
<comment type="caution">
    <text evidence="4">The sequence shown here is derived from an EMBL/GenBank/DDBJ whole genome shotgun (WGS) entry which is preliminary data.</text>
</comment>
<dbReference type="PANTHER" id="PTHR33119">
    <property type="entry name" value="IFI3P"/>
    <property type="match status" value="1"/>
</dbReference>
<dbReference type="AlphaFoldDB" id="A0A8H5B0Z6"/>
<evidence type="ECO:0000313" key="4">
    <source>
        <dbReference type="EMBL" id="KAF5314642.1"/>
    </source>
</evidence>
<dbReference type="OrthoDB" id="415532at2759"/>
<feature type="region of interest" description="Disordered" evidence="1">
    <location>
        <begin position="402"/>
        <end position="452"/>
    </location>
</feature>
<feature type="compositionally biased region" description="Low complexity" evidence="1">
    <location>
        <begin position="357"/>
        <end position="372"/>
    </location>
</feature>
<dbReference type="Proteomes" id="UP000541558">
    <property type="component" value="Unassembled WGS sequence"/>
</dbReference>
<dbReference type="InterPro" id="IPR049192">
    <property type="entry name" value="DUF4246_C"/>
</dbReference>
<protein>
    <submittedName>
        <fullName evidence="4">Uncharacterized protein</fullName>
    </submittedName>
</protein>
<feature type="domain" description="DUF4246" evidence="3">
    <location>
        <begin position="34"/>
        <end position="115"/>
    </location>
</feature>
<dbReference type="PANTHER" id="PTHR33119:SF1">
    <property type="entry name" value="FE2OG DIOXYGENASE DOMAIN-CONTAINING PROTEIN"/>
    <property type="match status" value="1"/>
</dbReference>
<sequence length="740" mass="83558">MLGSLFKTAIGAVDSWAERKPEKPPVDFSTIHPVPGISRSLDYVPNKDDPLYLGKSLPTALLQEDIERGSSTKALLPLTTIRERTMLQYMSAITDKPNWNKKVLDSRVIYKWRVEYAKEIQAGTRPMITNGSFEYCIAELQHIARNIYSQRKDGALVVFNGNVVRSDEAVSKLNKRVLQLAVKPLEHIPKPERDWHPGSKRTALDLVHPSMFPLVYGTSKILDVGERVVGLDDCVVRCGEGKVVKSGDLPPSNIHDAAEPFSSKFQWLPCEVDISGENAKIVSYINNVHPKKHADLYSAIEKIIDVAIPLWEMSLAPLFDADFQFSPRITVDKVEYADDTAPSPTQDALEPGDPGEGMPRSRTSSSPSMPGGVAEEDPEAFWDKRQSISEDHEEEYDYIEDYDEAHDESYVDSRAGDYTDEDEYSDEESDNEEDEGPAVIHPEPRPFNPRNFKTPKSISFKKLYGRQKRPLQIIVEIVSVELTPRRPKYPGMVWNLEGRQNEHIVATALFNYSSSNITPSRLGFRQFVDADTVNEIDYEQDEYRFLRQLYGCRNGGAAVQNLGSVELKEGRLVTFPNTLQHQIQPFRINDPKRKGHRKLLALYLVDPNVRIISTANVPCQQMEWWRETLPEEVPAGTTGNPRDSVSSVGGGKQKRPEGRVRSALNSTLDRGLSKLPTVLKDHVFGQVNGFPMTKIDAKHIRVDLMKEKKRFVKAHQKELLNSNSFTLHENANTGEDYDSE</sequence>
<evidence type="ECO:0000313" key="5">
    <source>
        <dbReference type="Proteomes" id="UP000541558"/>
    </source>
</evidence>
<keyword evidence="5" id="KW-1185">Reference proteome</keyword>
<gene>
    <name evidence="4" type="ORF">D9611_007123</name>
</gene>
<name>A0A8H5B0Z6_9AGAR</name>
<accession>A0A8H5B0Z6</accession>
<feature type="region of interest" description="Disordered" evidence="1">
    <location>
        <begin position="336"/>
        <end position="381"/>
    </location>
</feature>
<feature type="compositionally biased region" description="Basic and acidic residues" evidence="1">
    <location>
        <begin position="407"/>
        <end position="417"/>
    </location>
</feature>
<proteinExistence type="predicted"/>
<feature type="domain" description="DUF4246" evidence="2">
    <location>
        <begin position="132"/>
        <end position="627"/>
    </location>
</feature>
<feature type="region of interest" description="Disordered" evidence="1">
    <location>
        <begin position="631"/>
        <end position="661"/>
    </location>
</feature>
<feature type="compositionally biased region" description="Polar residues" evidence="1">
    <location>
        <begin position="637"/>
        <end position="647"/>
    </location>
</feature>
<organism evidence="4 5">
    <name type="scientific">Ephemerocybe angulata</name>
    <dbReference type="NCBI Taxonomy" id="980116"/>
    <lineage>
        <taxon>Eukaryota</taxon>
        <taxon>Fungi</taxon>
        <taxon>Dikarya</taxon>
        <taxon>Basidiomycota</taxon>
        <taxon>Agaricomycotina</taxon>
        <taxon>Agaricomycetes</taxon>
        <taxon>Agaricomycetidae</taxon>
        <taxon>Agaricales</taxon>
        <taxon>Agaricineae</taxon>
        <taxon>Psathyrellaceae</taxon>
        <taxon>Ephemerocybe</taxon>
    </lineage>
</organism>
<evidence type="ECO:0000259" key="2">
    <source>
        <dbReference type="Pfam" id="PF14033"/>
    </source>
</evidence>
<dbReference type="Pfam" id="PF14033">
    <property type="entry name" value="DUF4246"/>
    <property type="match status" value="1"/>
</dbReference>
<dbReference type="EMBL" id="JAACJK010000221">
    <property type="protein sequence ID" value="KAF5314642.1"/>
    <property type="molecule type" value="Genomic_DNA"/>
</dbReference>
<evidence type="ECO:0000259" key="3">
    <source>
        <dbReference type="Pfam" id="PF21666"/>
    </source>
</evidence>
<feature type="compositionally biased region" description="Acidic residues" evidence="1">
    <location>
        <begin position="418"/>
        <end position="436"/>
    </location>
</feature>
<dbReference type="InterPro" id="IPR049207">
    <property type="entry name" value="DUF4246_N"/>
</dbReference>